<organism evidence="1 2">
    <name type="scientific">Lecanicillium saksenae</name>
    <dbReference type="NCBI Taxonomy" id="468837"/>
    <lineage>
        <taxon>Eukaryota</taxon>
        <taxon>Fungi</taxon>
        <taxon>Dikarya</taxon>
        <taxon>Ascomycota</taxon>
        <taxon>Pezizomycotina</taxon>
        <taxon>Sordariomycetes</taxon>
        <taxon>Hypocreomycetidae</taxon>
        <taxon>Hypocreales</taxon>
        <taxon>Cordycipitaceae</taxon>
        <taxon>Lecanicillium</taxon>
    </lineage>
</organism>
<accession>A0ACC1QI89</accession>
<dbReference type="Proteomes" id="UP001148737">
    <property type="component" value="Unassembled WGS sequence"/>
</dbReference>
<gene>
    <name evidence="1" type="ORF">NLG97_g9535</name>
</gene>
<evidence type="ECO:0000313" key="2">
    <source>
        <dbReference type="Proteomes" id="UP001148737"/>
    </source>
</evidence>
<comment type="caution">
    <text evidence="1">The sequence shown here is derived from an EMBL/GenBank/DDBJ whole genome shotgun (WGS) entry which is preliminary data.</text>
</comment>
<reference evidence="1" key="1">
    <citation type="submission" date="2022-07" db="EMBL/GenBank/DDBJ databases">
        <title>Genome Sequence of Lecanicillium saksenae.</title>
        <authorList>
            <person name="Buettner E."/>
        </authorList>
    </citation>
    <scope>NUCLEOTIDE SEQUENCE</scope>
    <source>
        <strain evidence="1">VT-O1</strain>
    </source>
</reference>
<proteinExistence type="predicted"/>
<sequence length="87" mass="8176">MAAAGGEPEEAPVGAGGLDPGCAGGGPYRDADAEGGAVVLAGVPLLAVGDCWGCAVAVGALAAVMGLELNVCTGAIVFYTKLVAESG</sequence>
<protein>
    <submittedName>
        <fullName evidence="1">Uncharacterized protein</fullName>
    </submittedName>
</protein>
<evidence type="ECO:0000313" key="1">
    <source>
        <dbReference type="EMBL" id="KAJ3475228.1"/>
    </source>
</evidence>
<keyword evidence="2" id="KW-1185">Reference proteome</keyword>
<name>A0ACC1QI89_9HYPO</name>
<dbReference type="EMBL" id="JANAKD010002005">
    <property type="protein sequence ID" value="KAJ3475228.1"/>
    <property type="molecule type" value="Genomic_DNA"/>
</dbReference>